<dbReference type="EMBL" id="SPUK01000056">
    <property type="protein sequence ID" value="TQV89932.1"/>
    <property type="molecule type" value="Genomic_DNA"/>
</dbReference>
<organism evidence="2 3">
    <name type="scientific">Cordyceps javanica</name>
    <dbReference type="NCBI Taxonomy" id="43265"/>
    <lineage>
        <taxon>Eukaryota</taxon>
        <taxon>Fungi</taxon>
        <taxon>Dikarya</taxon>
        <taxon>Ascomycota</taxon>
        <taxon>Pezizomycotina</taxon>
        <taxon>Sordariomycetes</taxon>
        <taxon>Hypocreomycetidae</taxon>
        <taxon>Hypocreales</taxon>
        <taxon>Cordycipitaceae</taxon>
        <taxon>Cordyceps</taxon>
    </lineage>
</organism>
<proteinExistence type="predicted"/>
<feature type="compositionally biased region" description="Low complexity" evidence="1">
    <location>
        <begin position="295"/>
        <end position="304"/>
    </location>
</feature>
<gene>
    <name evidence="2" type="ORF">IF1G_11401</name>
</gene>
<feature type="region of interest" description="Disordered" evidence="1">
    <location>
        <begin position="1"/>
        <end position="62"/>
    </location>
</feature>
<keyword evidence="3" id="KW-1185">Reference proteome</keyword>
<accession>A0A545VI41</accession>
<evidence type="ECO:0000256" key="1">
    <source>
        <dbReference type="SAM" id="MobiDB-lite"/>
    </source>
</evidence>
<evidence type="ECO:0000313" key="2">
    <source>
        <dbReference type="EMBL" id="TQV89932.1"/>
    </source>
</evidence>
<reference evidence="2 3" key="1">
    <citation type="journal article" date="2019" name="Appl. Microbiol. Biotechnol.">
        <title>Genome sequence of Isaria javanica and comparative genome analysis insights into family S53 peptidase evolution in fungal entomopathogens.</title>
        <authorList>
            <person name="Lin R."/>
            <person name="Zhang X."/>
            <person name="Xin B."/>
            <person name="Zou M."/>
            <person name="Gao Y."/>
            <person name="Qin F."/>
            <person name="Hu Q."/>
            <person name="Xie B."/>
            <person name="Cheng X."/>
        </authorList>
    </citation>
    <scope>NUCLEOTIDE SEQUENCE [LARGE SCALE GENOMIC DNA]</scope>
    <source>
        <strain evidence="2 3">IJ1G</strain>
    </source>
</reference>
<name>A0A545VI41_9HYPO</name>
<feature type="compositionally biased region" description="Basic and acidic residues" evidence="1">
    <location>
        <begin position="31"/>
        <end position="51"/>
    </location>
</feature>
<feature type="region of interest" description="Disordered" evidence="1">
    <location>
        <begin position="269"/>
        <end position="304"/>
    </location>
</feature>
<sequence>MEAQLKEVMEMDIDDEPEQSTGQEESLSELELLRQQRQQIDEHEAEVRRGISSENPQKQLGENELFVDDKDDSGYESAAVIPIETSGGRFGTTPSDGKDLCFTQRGRAYYVIYQLGPDHGNRVYEARRERSRFNCEKTLGLENLTNLRPRPGTFDIKDIQGVVVAPGCDYKVLLRKNWKVVDKMGVPTPKYPWIQVKVRYLEAGQSKKKSAFFSRSQLGRIFPDSHGIVTPNESVCFNGDVVLEKGTAIEKLDLAILEAYIKNRVDFGKPSERTRSSRSPTVQRYNTPALNATRAGKAGSASSNGQNASAIAFAAPASRTSNLQGASRSVEMTAEEYAALLAYRHSQARPSMRPDVLATTRTNFGAQVKNEDEESEF</sequence>
<dbReference type="AlphaFoldDB" id="A0A545VI41"/>
<evidence type="ECO:0000313" key="3">
    <source>
        <dbReference type="Proteomes" id="UP000315783"/>
    </source>
</evidence>
<protein>
    <submittedName>
        <fullName evidence="2">Uncharacterized protein</fullName>
    </submittedName>
</protein>
<comment type="caution">
    <text evidence="2">The sequence shown here is derived from an EMBL/GenBank/DDBJ whole genome shotgun (WGS) entry which is preliminary data.</text>
</comment>
<dbReference type="Proteomes" id="UP000315783">
    <property type="component" value="Unassembled WGS sequence"/>
</dbReference>